<feature type="region of interest" description="Disordered" evidence="1">
    <location>
        <begin position="1"/>
        <end position="26"/>
    </location>
</feature>
<feature type="region of interest" description="Disordered" evidence="1">
    <location>
        <begin position="64"/>
        <end position="93"/>
    </location>
</feature>
<keyword evidence="3" id="KW-1185">Reference proteome</keyword>
<comment type="caution">
    <text evidence="2">The sequence shown here is derived from an EMBL/GenBank/DDBJ whole genome shotgun (WGS) entry which is preliminary data.</text>
</comment>
<dbReference type="EMBL" id="JAZGQO010000001">
    <property type="protein sequence ID" value="KAK6194963.1"/>
    <property type="molecule type" value="Genomic_DNA"/>
</dbReference>
<feature type="compositionally biased region" description="Gly residues" evidence="1">
    <location>
        <begin position="273"/>
        <end position="290"/>
    </location>
</feature>
<feature type="compositionally biased region" description="Low complexity" evidence="1">
    <location>
        <begin position="226"/>
        <end position="238"/>
    </location>
</feature>
<feature type="compositionally biased region" description="Polar residues" evidence="1">
    <location>
        <begin position="1118"/>
        <end position="1138"/>
    </location>
</feature>
<evidence type="ECO:0000256" key="1">
    <source>
        <dbReference type="SAM" id="MobiDB-lite"/>
    </source>
</evidence>
<organism evidence="2 3">
    <name type="scientific">Patella caerulea</name>
    <name type="common">Rayed Mediterranean limpet</name>
    <dbReference type="NCBI Taxonomy" id="87958"/>
    <lineage>
        <taxon>Eukaryota</taxon>
        <taxon>Metazoa</taxon>
        <taxon>Spiralia</taxon>
        <taxon>Lophotrochozoa</taxon>
        <taxon>Mollusca</taxon>
        <taxon>Gastropoda</taxon>
        <taxon>Patellogastropoda</taxon>
        <taxon>Patelloidea</taxon>
        <taxon>Patellidae</taxon>
        <taxon>Patella</taxon>
    </lineage>
</organism>
<dbReference type="AlphaFoldDB" id="A0AAN8KH47"/>
<feature type="region of interest" description="Disordered" evidence="1">
    <location>
        <begin position="169"/>
        <end position="362"/>
    </location>
</feature>
<name>A0AAN8KH47_PATCE</name>
<feature type="compositionally biased region" description="Basic residues" evidence="1">
    <location>
        <begin position="937"/>
        <end position="946"/>
    </location>
</feature>
<accession>A0AAN8KH47</accession>
<feature type="compositionally biased region" description="Gly residues" evidence="1">
    <location>
        <begin position="216"/>
        <end position="225"/>
    </location>
</feature>
<feature type="compositionally biased region" description="Low complexity" evidence="1">
    <location>
        <begin position="291"/>
        <end position="300"/>
    </location>
</feature>
<sequence length="1149" mass="125891">MDAYGGYGNLGKTKMEDNGQHQQFYQPSAKKMKVEYSGDGVWQQPEGFGNYNSYYDTGVYSADTVQQQHQQPLSRQTPTTNYGHSGYDTSSYDNTGSYGASSYGTSNYSSSNYGTSNYDNSNYDNTNYDNSSNYNYGAYTSYYKSETQPAQQPSHQAAYECPLYDKSNTSSWYGNGNQQQQTQPQSMQSLKPSGGMRQGSGNGFSRGGQVQSRGGMSRGGQGMRGNRGSNNSNNSLGYRGTGNGSRGYNNNSSPSNRGRGGEIGRFAGITSRGAGGGSRGRGGPGAGGNATRGSGSSMRGGSRGGGFGRGGSRGGGVGNPANSAGGAKKKWETLPGGQTRPIDNKGQSAVAVHKTPKPEPIDATKLPLEEKIRRLSMFLRGEKREINEIMLFENSLMSCKVGIRPDFSIDDMVQGKNGSFFTGRLILDGVFLARAIGSNKKGIKLSCFKKAVELCRTLPVSDIMSQKDMTPEVIKEKLENLNSAVAKVEKETIAELPTPAILKQIQDILTNPKYASTNSISKMELAASVAKCRVRCRYDVESCKAESGKVYHKGMYFIDNILQGAGVSVSKKTAKSLCYNMVVERLTTMNVEHGDILDGVKQSVITEAEAQVQSTLVKAAPKPRAFDLREKFVKMNELISAADPASNIVAVLDGIFNDVKLTPICLYRRSMNTEIEKEKIFCNLYLAGRLIIIGEAENRTDAQADAYSKAREVLTNSDPEFILTQHSKLQPHDQAAPDVIDFRVKGNCILKDNCTNLHRLQRTRQPISTLPAKDIVVFEHVSWKADRKVQGFCILQHSCFVNNMLLEWEFFDNDDLVFRCQMKIQKEDVGTELAASVSKIGSRNLAAADILFKLYETQPVIEVSAYTKPDQVTESVSFDTLLKEAEVLKKAAEDAGENVTATTAEGTDKPTGEPATETKTGDSDVEMKEEATDTQAKKKSPRKPHYRHADRFILKAAQARLDEFIKVKTLKDLLFGPAFPHHITRQINGLLRNLPVPVRFMIRSIRNQMYTIVTQSMSPIEIVSFLKANGGQSGRFRLVDKSELPTHNDILPELKSGEIKPKKDKSGVDNFFEDVSLERTEDFHTAMSLGDNSAYAANFAETTLESDESIVTPKKENFQSNSGQPNTSLKGNTSTPIQGGSAKKNAKKK</sequence>
<feature type="compositionally biased region" description="Basic and acidic residues" evidence="1">
    <location>
        <begin position="919"/>
        <end position="931"/>
    </location>
</feature>
<protein>
    <submittedName>
        <fullName evidence="2">Uncharacterized protein</fullName>
    </submittedName>
</protein>
<dbReference type="Proteomes" id="UP001347796">
    <property type="component" value="Unassembled WGS sequence"/>
</dbReference>
<feature type="compositionally biased region" description="Gly residues" evidence="1">
    <location>
        <begin position="196"/>
        <end position="206"/>
    </location>
</feature>
<proteinExistence type="predicted"/>
<feature type="region of interest" description="Disordered" evidence="1">
    <location>
        <begin position="893"/>
        <end position="946"/>
    </location>
</feature>
<feature type="region of interest" description="Disordered" evidence="1">
    <location>
        <begin position="1106"/>
        <end position="1149"/>
    </location>
</feature>
<feature type="compositionally biased region" description="Gly residues" evidence="1">
    <location>
        <begin position="301"/>
        <end position="318"/>
    </location>
</feature>
<evidence type="ECO:0000313" key="2">
    <source>
        <dbReference type="EMBL" id="KAK6194963.1"/>
    </source>
</evidence>
<evidence type="ECO:0000313" key="3">
    <source>
        <dbReference type="Proteomes" id="UP001347796"/>
    </source>
</evidence>
<feature type="compositionally biased region" description="Low complexity" evidence="1">
    <location>
        <begin position="246"/>
        <end position="257"/>
    </location>
</feature>
<feature type="compositionally biased region" description="Low complexity" evidence="1">
    <location>
        <begin position="178"/>
        <end position="188"/>
    </location>
</feature>
<reference evidence="2 3" key="1">
    <citation type="submission" date="2024-01" db="EMBL/GenBank/DDBJ databases">
        <title>The genome of the rayed Mediterranean limpet Patella caerulea (Linnaeus, 1758).</title>
        <authorList>
            <person name="Anh-Thu Weber A."/>
            <person name="Halstead-Nussloch G."/>
        </authorList>
    </citation>
    <scope>NUCLEOTIDE SEQUENCE [LARGE SCALE GENOMIC DNA]</scope>
    <source>
        <strain evidence="2">AATW-2023a</strain>
        <tissue evidence="2">Whole specimen</tissue>
    </source>
</reference>
<gene>
    <name evidence="2" type="ORF">SNE40_000487</name>
</gene>